<dbReference type="SUPFAM" id="SSF53850">
    <property type="entry name" value="Periplasmic binding protein-like II"/>
    <property type="match status" value="1"/>
</dbReference>
<name>A0ABS1VZL8_9ACTN</name>
<dbReference type="PANTHER" id="PTHR30024">
    <property type="entry name" value="ALIPHATIC SULFONATES-BINDING PROTEIN-RELATED"/>
    <property type="match status" value="1"/>
</dbReference>
<dbReference type="PROSITE" id="PS51257">
    <property type="entry name" value="PROKAR_LIPOPROTEIN"/>
    <property type="match status" value="1"/>
</dbReference>
<gene>
    <name evidence="6" type="ORF">JKJ07_36820</name>
</gene>
<reference evidence="6 7" key="1">
    <citation type="submission" date="2021-01" db="EMBL/GenBank/DDBJ databases">
        <title>Actinoplanes sp. nov. LDG1-01 isolated from lichen.</title>
        <authorList>
            <person name="Saeng-In P."/>
            <person name="Phongsopitanun W."/>
            <person name="Kanchanasin P."/>
            <person name="Yuki M."/>
            <person name="Kudo T."/>
            <person name="Ohkuma M."/>
            <person name="Tanasupawat S."/>
        </authorList>
    </citation>
    <scope>NUCLEOTIDE SEQUENCE [LARGE SCALE GENOMIC DNA]</scope>
    <source>
        <strain evidence="6 7">LDG1-01</strain>
    </source>
</reference>
<dbReference type="InterPro" id="IPR015168">
    <property type="entry name" value="SsuA/THI5"/>
</dbReference>
<evidence type="ECO:0000256" key="4">
    <source>
        <dbReference type="SAM" id="SignalP"/>
    </source>
</evidence>
<evidence type="ECO:0000313" key="6">
    <source>
        <dbReference type="EMBL" id="MBL7259899.1"/>
    </source>
</evidence>
<evidence type="ECO:0000256" key="2">
    <source>
        <dbReference type="ARBA" id="ARBA00010742"/>
    </source>
</evidence>
<comment type="similarity">
    <text evidence="2">Belongs to the bacterial solute-binding protein SsuA/TauA family.</text>
</comment>
<dbReference type="Proteomes" id="UP000598996">
    <property type="component" value="Unassembled WGS sequence"/>
</dbReference>
<evidence type="ECO:0000256" key="3">
    <source>
        <dbReference type="ARBA" id="ARBA00022729"/>
    </source>
</evidence>
<sequence length="319" mass="33390">MRRILAAATAVVLLISTAACTDKTDDEAVAAGAATKVTVGVIPIIDVAPIYLGKHKGFFARRGIDLTLSPEQGGAPIVEGVLGGKYQFGFSNVTSLLAAQAGGAPLKAVAAGVSSNGRPGRDFSAIVVADNSPIRSARELGGKSIAVNTLKNLGDTTVRQSVRRAGGQADGLRFKAMPFPDMPGALQGGKVDAAWVVEPTLSAVLTQGGRVLASNFVDTAPDLTVALYFTSQGTITAKSKLVADFTEAIRESLRYAGSHPEEVRDIVGTYTQINDTVRIAMILPTWPEEINRNSIARVAALGERDGIFKKPPVLDQLLP</sequence>
<keyword evidence="3 4" id="KW-0732">Signal</keyword>
<dbReference type="Gene3D" id="3.40.190.10">
    <property type="entry name" value="Periplasmic binding protein-like II"/>
    <property type="match status" value="2"/>
</dbReference>
<comment type="caution">
    <text evidence="6">The sequence shown here is derived from an EMBL/GenBank/DDBJ whole genome shotgun (WGS) entry which is preliminary data.</text>
</comment>
<feature type="chain" id="PRO_5046857173" evidence="4">
    <location>
        <begin position="22"/>
        <end position="319"/>
    </location>
</feature>
<comment type="subcellular location">
    <subcellularLocation>
        <location evidence="1">Periplasm</location>
    </subcellularLocation>
</comment>
<accession>A0ABS1VZL8</accession>
<dbReference type="PANTHER" id="PTHR30024:SF47">
    <property type="entry name" value="TAURINE-BINDING PERIPLASMIC PROTEIN"/>
    <property type="match status" value="1"/>
</dbReference>
<evidence type="ECO:0000313" key="7">
    <source>
        <dbReference type="Proteomes" id="UP000598996"/>
    </source>
</evidence>
<feature type="signal peptide" evidence="4">
    <location>
        <begin position="1"/>
        <end position="21"/>
    </location>
</feature>
<evidence type="ECO:0000259" key="5">
    <source>
        <dbReference type="Pfam" id="PF09084"/>
    </source>
</evidence>
<evidence type="ECO:0000256" key="1">
    <source>
        <dbReference type="ARBA" id="ARBA00004418"/>
    </source>
</evidence>
<dbReference type="EMBL" id="JAENHO010000012">
    <property type="protein sequence ID" value="MBL7259899.1"/>
    <property type="molecule type" value="Genomic_DNA"/>
</dbReference>
<feature type="domain" description="SsuA/THI5-like" evidence="5">
    <location>
        <begin position="46"/>
        <end position="262"/>
    </location>
</feature>
<proteinExistence type="inferred from homology"/>
<dbReference type="Pfam" id="PF09084">
    <property type="entry name" value="NMT1"/>
    <property type="match status" value="1"/>
</dbReference>
<dbReference type="RefSeq" id="WP_202996593.1">
    <property type="nucleotide sequence ID" value="NZ_JAENHO010000012.1"/>
</dbReference>
<protein>
    <submittedName>
        <fullName evidence="6">ABC transporter substrate-binding protein</fullName>
    </submittedName>
</protein>
<keyword evidence="7" id="KW-1185">Reference proteome</keyword>
<organism evidence="6 7">
    <name type="scientific">Paractinoplanes lichenicola</name>
    <dbReference type="NCBI Taxonomy" id="2802976"/>
    <lineage>
        <taxon>Bacteria</taxon>
        <taxon>Bacillati</taxon>
        <taxon>Actinomycetota</taxon>
        <taxon>Actinomycetes</taxon>
        <taxon>Micromonosporales</taxon>
        <taxon>Micromonosporaceae</taxon>
        <taxon>Paractinoplanes</taxon>
    </lineage>
</organism>